<dbReference type="EMBL" id="QRWQ01000008">
    <property type="protein sequence ID" value="RGT38464.1"/>
    <property type="molecule type" value="Genomic_DNA"/>
</dbReference>
<dbReference type="EMBL" id="JAAIRV010000014">
    <property type="protein sequence ID" value="NSI58475.1"/>
    <property type="molecule type" value="Genomic_DNA"/>
</dbReference>
<dbReference type="AlphaFoldDB" id="A0A2N5P1D1"/>
<keyword evidence="1" id="KW-0175">Coiled coil</keyword>
<dbReference type="InterPro" id="IPR045962">
    <property type="entry name" value="DUF6382"/>
</dbReference>
<accession>A0A2N5P1D1</accession>
<protein>
    <submittedName>
        <fullName evidence="3">DUF6382 domain-containing protein</fullName>
    </submittedName>
</protein>
<evidence type="ECO:0000259" key="2">
    <source>
        <dbReference type="Pfam" id="PF19909"/>
    </source>
</evidence>
<dbReference type="RefSeq" id="WP_004844155.1">
    <property type="nucleotide sequence ID" value="NZ_CABKQB010000002.1"/>
</dbReference>
<evidence type="ECO:0000313" key="7">
    <source>
        <dbReference type="EMBL" id="RHJ11266.1"/>
    </source>
</evidence>
<evidence type="ECO:0000313" key="8">
    <source>
        <dbReference type="Proteomes" id="UP000283834"/>
    </source>
</evidence>
<dbReference type="Proteomes" id="UP000283992">
    <property type="component" value="Unassembled WGS sequence"/>
</dbReference>
<evidence type="ECO:0000313" key="4">
    <source>
        <dbReference type="EMBL" id="MDE1203683.1"/>
    </source>
</evidence>
<sequence length="264" mass="31030">MNTKYEKELNRICLHIHVPEIYEEDYQMPMLRANKIPGILEVNGCGIDGESRYTYEITGLVSMAVLFENKQVQKGDIEQFIYCLLESISQLQKYMLHPGCLLLEPEYVFCRKQKYFFCYLPGGKQELCESFHRMTEYFVEKLDYEDEKGITLAYELHKATLEENYDLDAIMQEYRTECEEAEEEEEPDTEEAWEEEEISDSLFTLDTEEEYKPAKDTEVIRESGGVWSAWKKAAHKISRGRLGRWGSWDDLILETNGQDESTHL</sequence>
<reference evidence="5" key="3">
    <citation type="submission" date="2020-02" db="EMBL/GenBank/DDBJ databases">
        <authorList>
            <person name="Littmann E."/>
            <person name="Sorbara M."/>
        </authorList>
    </citation>
    <scope>NUCLEOTIDE SEQUENCE</scope>
    <source>
        <strain evidence="5">MSK.15.32</strain>
    </source>
</reference>
<gene>
    <name evidence="7" type="ORF">DW142_10260</name>
    <name evidence="6" type="ORF">DWX36_10060</name>
    <name evidence="5" type="ORF">G4993_08680</name>
    <name evidence="4" type="ORF">O4N78_08900</name>
    <name evidence="3" type="ORF">PNU63_11435</name>
</gene>
<dbReference type="Pfam" id="PF19909">
    <property type="entry name" value="DUF6382"/>
    <property type="match status" value="1"/>
</dbReference>
<dbReference type="EMBL" id="JAQMLR010000011">
    <property type="protein sequence ID" value="MDB8739370.1"/>
    <property type="molecule type" value="Genomic_DNA"/>
</dbReference>
<dbReference type="Proteomes" id="UP000283834">
    <property type="component" value="Unassembled WGS sequence"/>
</dbReference>
<evidence type="ECO:0000256" key="1">
    <source>
        <dbReference type="SAM" id="Coils"/>
    </source>
</evidence>
<feature type="domain" description="DUF6382" evidence="2">
    <location>
        <begin position="5"/>
        <end position="165"/>
    </location>
</feature>
<dbReference type="Proteomes" id="UP001296580">
    <property type="component" value="Unassembled WGS sequence"/>
</dbReference>
<comment type="caution">
    <text evidence="6">The sequence shown here is derived from an EMBL/GenBank/DDBJ whole genome shotgun (WGS) entry which is preliminary data.</text>
</comment>
<reference evidence="8 9" key="1">
    <citation type="submission" date="2018-08" db="EMBL/GenBank/DDBJ databases">
        <title>A genome reference for cultivated species of the human gut microbiota.</title>
        <authorList>
            <person name="Zou Y."/>
            <person name="Xue W."/>
            <person name="Luo G."/>
        </authorList>
    </citation>
    <scope>NUCLEOTIDE SEQUENCE [LARGE SCALE GENOMIC DNA]</scope>
    <source>
        <strain evidence="6 8">AF19-16AC</strain>
        <strain evidence="7 9">AM12-54</strain>
    </source>
</reference>
<dbReference type="Proteomes" id="UP001211731">
    <property type="component" value="Unassembled WGS sequence"/>
</dbReference>
<feature type="coiled-coil region" evidence="1">
    <location>
        <begin position="164"/>
        <end position="191"/>
    </location>
</feature>
<name>A0A2N5P1D1_MEDGN</name>
<dbReference type="GeneID" id="57434168"/>
<evidence type="ECO:0000313" key="6">
    <source>
        <dbReference type="EMBL" id="RGT38464.1"/>
    </source>
</evidence>
<reference evidence="3" key="5">
    <citation type="submission" date="2023-01" db="EMBL/GenBank/DDBJ databases">
        <title>Human gut microbiome strain richness.</title>
        <authorList>
            <person name="Chen-Liaw A."/>
        </authorList>
    </citation>
    <scope>NUCLEOTIDE SEQUENCE</scope>
    <source>
        <strain evidence="3">1001217st1_A9_1001217B_191108</strain>
    </source>
</reference>
<reference evidence="5" key="2">
    <citation type="journal article" date="2020" name="Cell Host Microbe">
        <title>Functional and Genomic Variation between Human-Derived Isolates of Lachnospiraceae Reveals Inter- and Intra-Species Diversity.</title>
        <authorList>
            <person name="Sorbara M.T."/>
            <person name="Littmann E.R."/>
            <person name="Fontana E."/>
            <person name="Moody T.U."/>
            <person name="Kohout C.E."/>
            <person name="Gjonbalaj M."/>
            <person name="Eaton V."/>
            <person name="Seok R."/>
            <person name="Leiner I.M."/>
            <person name="Pamer E.G."/>
        </authorList>
    </citation>
    <scope>NUCLEOTIDE SEQUENCE</scope>
    <source>
        <strain evidence="5">MSK.15.32</strain>
    </source>
</reference>
<evidence type="ECO:0000313" key="3">
    <source>
        <dbReference type="EMBL" id="MDB8739370.1"/>
    </source>
</evidence>
<dbReference type="EMBL" id="JAPZEG010000009">
    <property type="protein sequence ID" value="MDE1203683.1"/>
    <property type="molecule type" value="Genomic_DNA"/>
</dbReference>
<reference evidence="4" key="4">
    <citation type="submission" date="2022-12" db="EMBL/GenBank/DDBJ databases">
        <title>Genome of R. gnavus strain RSHDN_120.</title>
        <authorList>
            <person name="Abdugheni R."/>
        </authorList>
    </citation>
    <scope>NUCLEOTIDE SEQUENCE</scope>
    <source>
        <strain evidence="4">RSHDN_120</strain>
    </source>
</reference>
<evidence type="ECO:0000313" key="5">
    <source>
        <dbReference type="EMBL" id="NSI58475.1"/>
    </source>
</evidence>
<evidence type="ECO:0000313" key="9">
    <source>
        <dbReference type="Proteomes" id="UP000283992"/>
    </source>
</evidence>
<dbReference type="EMBL" id="QRLN01000013">
    <property type="protein sequence ID" value="RHJ11266.1"/>
    <property type="molecule type" value="Genomic_DNA"/>
</dbReference>
<dbReference type="Proteomes" id="UP001149331">
    <property type="component" value="Unassembled WGS sequence"/>
</dbReference>
<organism evidence="6 8">
    <name type="scientific">Mediterraneibacter gnavus</name>
    <name type="common">Ruminococcus gnavus</name>
    <dbReference type="NCBI Taxonomy" id="33038"/>
    <lineage>
        <taxon>Bacteria</taxon>
        <taxon>Bacillati</taxon>
        <taxon>Bacillota</taxon>
        <taxon>Clostridia</taxon>
        <taxon>Lachnospirales</taxon>
        <taxon>Lachnospiraceae</taxon>
        <taxon>Mediterraneibacter</taxon>
    </lineage>
</organism>
<proteinExistence type="predicted"/>